<dbReference type="InterPro" id="IPR011990">
    <property type="entry name" value="TPR-like_helical_dom_sf"/>
</dbReference>
<protein>
    <submittedName>
        <fullName evidence="3">Thioredoxin</fullName>
    </submittedName>
</protein>
<dbReference type="Proteomes" id="UP001142292">
    <property type="component" value="Unassembled WGS sequence"/>
</dbReference>
<organism evidence="3 4">
    <name type="scientific">Nocardioides luteus</name>
    <dbReference type="NCBI Taxonomy" id="1844"/>
    <lineage>
        <taxon>Bacteria</taxon>
        <taxon>Bacillati</taxon>
        <taxon>Actinomycetota</taxon>
        <taxon>Actinomycetes</taxon>
        <taxon>Propionibacteriales</taxon>
        <taxon>Nocardioidaceae</taxon>
        <taxon>Nocardioides</taxon>
    </lineage>
</organism>
<evidence type="ECO:0000256" key="1">
    <source>
        <dbReference type="SAM" id="MobiDB-lite"/>
    </source>
</evidence>
<accession>A0ABQ5SVU1</accession>
<evidence type="ECO:0000313" key="4">
    <source>
        <dbReference type="Proteomes" id="UP001142292"/>
    </source>
</evidence>
<feature type="compositionally biased region" description="Low complexity" evidence="1">
    <location>
        <begin position="36"/>
        <end position="53"/>
    </location>
</feature>
<dbReference type="SUPFAM" id="SSF52833">
    <property type="entry name" value="Thioredoxin-like"/>
    <property type="match status" value="1"/>
</dbReference>
<reference evidence="3" key="2">
    <citation type="submission" date="2023-01" db="EMBL/GenBank/DDBJ databases">
        <authorList>
            <person name="Sun Q."/>
            <person name="Evtushenko L."/>
        </authorList>
    </citation>
    <scope>NUCLEOTIDE SEQUENCE</scope>
    <source>
        <strain evidence="3">VKM Ac-1246</strain>
    </source>
</reference>
<name>A0ABQ5SVU1_9ACTN</name>
<sequence length="334" mass="35208">MAAALESAPRIEGMTQQPFSRPGAVDLSGLASTPPAQNAPFGAPADAAPAQGQSQSLGSYTVEIDEQIFQSVLEASMTAPVVLVFYSASRAPESVTYARDVSTVVEEYDGRFLVGLVDIDKNPQIAQALQVPQVPLLYILLDGRPVTQPIPGALGLEELRTVFQQLGQQLTTQGIGGRHKPNAIGGAAASEEGAEPAMDPRYAPAQDALERGDIDAAVAEYEKLIASNPADSEAAAGLAMAKVLQRTQGVDLNAARAAAADAPDDVEKQTMVADLDLLGGHVEDSFLRLIELVRRTSGDERNKAREHLLGLFAAVGNDDERVLKGRQSLASALF</sequence>
<dbReference type="Gene3D" id="1.25.40.10">
    <property type="entry name" value="Tetratricopeptide repeat domain"/>
    <property type="match status" value="1"/>
</dbReference>
<dbReference type="InterPro" id="IPR036249">
    <property type="entry name" value="Thioredoxin-like_sf"/>
</dbReference>
<dbReference type="Pfam" id="PF14561">
    <property type="entry name" value="TPR_20"/>
    <property type="match status" value="1"/>
</dbReference>
<feature type="region of interest" description="Disordered" evidence="1">
    <location>
        <begin position="1"/>
        <end position="54"/>
    </location>
</feature>
<dbReference type="EMBL" id="BSEL01000005">
    <property type="protein sequence ID" value="GLJ67956.1"/>
    <property type="molecule type" value="Genomic_DNA"/>
</dbReference>
<dbReference type="Gene3D" id="3.40.30.10">
    <property type="entry name" value="Glutaredoxin"/>
    <property type="match status" value="1"/>
</dbReference>
<evidence type="ECO:0000259" key="2">
    <source>
        <dbReference type="PROSITE" id="PS51352"/>
    </source>
</evidence>
<proteinExistence type="predicted"/>
<reference evidence="3" key="1">
    <citation type="journal article" date="2014" name="Int. J. Syst. Evol. Microbiol.">
        <title>Complete genome of a new Firmicutes species belonging to the dominant human colonic microbiota ('Ruminococcus bicirculans') reveals two chromosomes and a selective capacity to utilize plant glucans.</title>
        <authorList>
            <consortium name="NISC Comparative Sequencing Program"/>
            <person name="Wegmann U."/>
            <person name="Louis P."/>
            <person name="Goesmann A."/>
            <person name="Henrissat B."/>
            <person name="Duncan S.H."/>
            <person name="Flint H.J."/>
        </authorList>
    </citation>
    <scope>NUCLEOTIDE SEQUENCE</scope>
    <source>
        <strain evidence="3">VKM Ac-1246</strain>
    </source>
</reference>
<keyword evidence="4" id="KW-1185">Reference proteome</keyword>
<evidence type="ECO:0000313" key="3">
    <source>
        <dbReference type="EMBL" id="GLJ67956.1"/>
    </source>
</evidence>
<feature type="compositionally biased region" description="Low complexity" evidence="1">
    <location>
        <begin position="183"/>
        <end position="197"/>
    </location>
</feature>
<gene>
    <name evidence="3" type="ORF">GCM10017579_19920</name>
</gene>
<comment type="caution">
    <text evidence="3">The sequence shown here is derived from an EMBL/GenBank/DDBJ whole genome shotgun (WGS) entry which is preliminary data.</text>
</comment>
<feature type="region of interest" description="Disordered" evidence="1">
    <location>
        <begin position="173"/>
        <end position="199"/>
    </location>
</feature>
<feature type="domain" description="Thioredoxin" evidence="2">
    <location>
        <begin position="39"/>
        <end position="168"/>
    </location>
</feature>
<dbReference type="InterPro" id="IPR013766">
    <property type="entry name" value="Thioredoxin_domain"/>
</dbReference>
<dbReference type="PROSITE" id="PS51352">
    <property type="entry name" value="THIOREDOXIN_2"/>
    <property type="match status" value="1"/>
</dbReference>